<organism evidence="6 7">
    <name type="scientific">Sulfuricaulis limicola</name>
    <dbReference type="NCBI Taxonomy" id="1620215"/>
    <lineage>
        <taxon>Bacteria</taxon>
        <taxon>Pseudomonadati</taxon>
        <taxon>Pseudomonadota</taxon>
        <taxon>Gammaproteobacteria</taxon>
        <taxon>Acidiferrobacterales</taxon>
        <taxon>Acidiferrobacteraceae</taxon>
        <taxon>Sulfuricaulis</taxon>
    </lineage>
</organism>
<keyword evidence="7" id="KW-1185">Reference proteome</keyword>
<feature type="transmembrane region" description="Helical" evidence="5">
    <location>
        <begin position="80"/>
        <end position="96"/>
    </location>
</feature>
<dbReference type="HAMAP" id="MF_00189">
    <property type="entry name" value="YciB"/>
    <property type="match status" value="1"/>
</dbReference>
<reference evidence="6 7" key="1">
    <citation type="submission" date="2015-05" db="EMBL/GenBank/DDBJ databases">
        <title>Complete genome sequence of a sulfur-oxidizing gammaproteobacterium strain HA5.</title>
        <authorList>
            <person name="Miura A."/>
            <person name="Kojima H."/>
            <person name="Fukui M."/>
        </authorList>
    </citation>
    <scope>NUCLEOTIDE SEQUENCE [LARGE SCALE GENOMIC DNA]</scope>
    <source>
        <strain evidence="6 7">HA5</strain>
    </source>
</reference>
<dbReference type="KEGG" id="slim:SCL_1035"/>
<gene>
    <name evidence="5" type="primary">yciB</name>
    <name evidence="6" type="ORF">SCL_1035</name>
</gene>
<keyword evidence="4 5" id="KW-0472">Membrane</keyword>
<feature type="transmembrane region" description="Helical" evidence="5">
    <location>
        <begin position="121"/>
        <end position="141"/>
    </location>
</feature>
<keyword evidence="5" id="KW-0997">Cell inner membrane</keyword>
<dbReference type="EMBL" id="AP014879">
    <property type="protein sequence ID" value="BAV33350.1"/>
    <property type="molecule type" value="Genomic_DNA"/>
</dbReference>
<feature type="transmembrane region" description="Helical" evidence="5">
    <location>
        <begin position="49"/>
        <end position="68"/>
    </location>
</feature>
<evidence type="ECO:0000313" key="6">
    <source>
        <dbReference type="EMBL" id="BAV33350.1"/>
    </source>
</evidence>
<comment type="subcellular location">
    <subcellularLocation>
        <location evidence="5">Cell inner membrane</location>
        <topology evidence="5">Multi-pass membrane protein</topology>
    </subcellularLocation>
</comment>
<comment type="similarity">
    <text evidence="5">Belongs to the YciB family.</text>
</comment>
<dbReference type="InterPro" id="IPR006008">
    <property type="entry name" value="YciB"/>
</dbReference>
<comment type="function">
    <text evidence="5">Plays a role in cell envelope biogenesis, maintenance of cell envelope integrity and membrane homeostasis.</text>
</comment>
<dbReference type="FunCoup" id="A0A1B4XEY2">
    <property type="interactions" value="106"/>
</dbReference>
<dbReference type="InParanoid" id="A0A1B4XEY2"/>
<name>A0A1B4XEY2_9GAMM</name>
<dbReference type="PANTHER" id="PTHR36917">
    <property type="entry name" value="INTRACELLULAR SEPTATION PROTEIN A-RELATED"/>
    <property type="match status" value="1"/>
</dbReference>
<keyword evidence="1 5" id="KW-1003">Cell membrane</keyword>
<dbReference type="OrthoDB" id="9788219at2"/>
<evidence type="ECO:0000256" key="2">
    <source>
        <dbReference type="ARBA" id="ARBA00022692"/>
    </source>
</evidence>
<evidence type="ECO:0000256" key="3">
    <source>
        <dbReference type="ARBA" id="ARBA00022989"/>
    </source>
</evidence>
<feature type="transmembrane region" description="Helical" evidence="5">
    <location>
        <begin position="20"/>
        <end position="42"/>
    </location>
</feature>
<proteinExistence type="inferred from homology"/>
<keyword evidence="2 5" id="KW-0812">Transmembrane</keyword>
<keyword evidence="3 5" id="KW-1133">Transmembrane helix</keyword>
<dbReference type="RefSeq" id="WP_096360221.1">
    <property type="nucleotide sequence ID" value="NZ_AP014879.1"/>
</dbReference>
<dbReference type="NCBIfam" id="NF001325">
    <property type="entry name" value="PRK00259.1-3"/>
    <property type="match status" value="1"/>
</dbReference>
<evidence type="ECO:0000313" key="7">
    <source>
        <dbReference type="Proteomes" id="UP000243180"/>
    </source>
</evidence>
<evidence type="ECO:0000256" key="4">
    <source>
        <dbReference type="ARBA" id="ARBA00023136"/>
    </source>
</evidence>
<dbReference type="Proteomes" id="UP000243180">
    <property type="component" value="Chromosome"/>
</dbReference>
<dbReference type="NCBIfam" id="TIGR00997">
    <property type="entry name" value="ispZ"/>
    <property type="match status" value="1"/>
</dbReference>
<accession>A0A1B4XEY2</accession>
<protein>
    <recommendedName>
        <fullName evidence="5">Inner membrane-spanning protein YciB</fullName>
    </recommendedName>
</protein>
<dbReference type="PANTHER" id="PTHR36917:SF1">
    <property type="entry name" value="INNER MEMBRANE-SPANNING PROTEIN YCIB"/>
    <property type="match status" value="1"/>
</dbReference>
<dbReference type="Pfam" id="PF04279">
    <property type="entry name" value="IspA"/>
    <property type="match status" value="1"/>
</dbReference>
<evidence type="ECO:0000256" key="5">
    <source>
        <dbReference type="HAMAP-Rule" id="MF_00189"/>
    </source>
</evidence>
<dbReference type="GO" id="GO:0005886">
    <property type="term" value="C:plasma membrane"/>
    <property type="evidence" value="ECO:0007669"/>
    <property type="project" value="UniProtKB-SubCell"/>
</dbReference>
<dbReference type="AlphaFoldDB" id="A0A1B4XEY2"/>
<feature type="transmembrane region" description="Helical" evidence="5">
    <location>
        <begin position="153"/>
        <end position="176"/>
    </location>
</feature>
<evidence type="ECO:0000256" key="1">
    <source>
        <dbReference type="ARBA" id="ARBA00022475"/>
    </source>
</evidence>
<sequence length="197" mass="22448">MKFLYDLFPLLLFFAAFKFYGIYAATAVAIAASFAQVGYFWFRHHRVETMHVVTLAVIAVFGGLTLLLHDDTFIKWKPTLVYWILGALVLASQRFGRKTIVERMMSAQIALPANVWKRLNLSWGIFFAVLGAVNIYVAFYYRLDLDAQTRQDIWVNFKVFGLLGITLLFVVVQAFFMARHMQDKPEGGESAANKSAD</sequence>